<dbReference type="PANTHER" id="PTHR33365:SF11">
    <property type="entry name" value="TAT PATHWAY SIGNAL SEQUENCE"/>
    <property type="match status" value="1"/>
</dbReference>
<comment type="similarity">
    <text evidence="3">Belongs to the ustYa family.</text>
</comment>
<keyword evidence="5" id="KW-0812">Transmembrane</keyword>
<dbReference type="Proteomes" id="UP000699042">
    <property type="component" value="Unassembled WGS sequence"/>
</dbReference>
<reference evidence="6" key="1">
    <citation type="submission" date="2021-05" db="EMBL/GenBank/DDBJ databases">
        <title>Comparative genomics of three Colletotrichum scovillei strains and genetic complementation revealed genes involved fungal growth and virulence on chili pepper.</title>
        <authorList>
            <person name="Hsieh D.-K."/>
            <person name="Chuang S.-C."/>
            <person name="Chen C.-Y."/>
            <person name="Chao Y.-T."/>
            <person name="Lu M.-Y.J."/>
            <person name="Lee M.-H."/>
            <person name="Shih M.-C."/>
        </authorList>
    </citation>
    <scope>NUCLEOTIDE SEQUENCE</scope>
    <source>
        <strain evidence="6">Coll-153</strain>
    </source>
</reference>
<protein>
    <submittedName>
        <fullName evidence="6">Tat pathway signal sequence</fullName>
    </submittedName>
</protein>
<name>A0A9P7R7Q9_9PEZI</name>
<keyword evidence="2" id="KW-0560">Oxidoreductase</keyword>
<evidence type="ECO:0000256" key="4">
    <source>
        <dbReference type="SAM" id="MobiDB-lite"/>
    </source>
</evidence>
<feature type="transmembrane region" description="Helical" evidence="5">
    <location>
        <begin position="58"/>
        <end position="80"/>
    </location>
</feature>
<evidence type="ECO:0000256" key="1">
    <source>
        <dbReference type="ARBA" id="ARBA00004685"/>
    </source>
</evidence>
<comment type="caution">
    <text evidence="6">The sequence shown here is derived from an EMBL/GenBank/DDBJ whole genome shotgun (WGS) entry which is preliminary data.</text>
</comment>
<dbReference type="EMBL" id="JAESDN010000005">
    <property type="protein sequence ID" value="KAG7050813.1"/>
    <property type="molecule type" value="Genomic_DNA"/>
</dbReference>
<dbReference type="PANTHER" id="PTHR33365">
    <property type="entry name" value="YALI0B05434P"/>
    <property type="match status" value="1"/>
</dbReference>
<sequence length="281" mass="32052">MMAKSAKNFSNEENGTNMVDTPRLSTTEDENAVLLHSREPCDDGRSTRATGRLPRFQLIILALSLSNAISIAAVLILVVFHGPAFYLPESPATVIYPAQPEWFPPQIPVKKVLHGNKLYGQPPNPESIEAWNRLLPIGRGWVTVKNETALPDLPGLNQSLPEHRAYPSVFHQLHCLYSTMDAYYELIDRLNKNEGTKRELPTDPGWNSEHLNHCWDYLRQTIMCNADVTLEWRKYNEQVGTGWGYQHQCKDWDAIIAWAEKYRYSNNWGILRGGGERIPLQ</sequence>
<keyword evidence="5" id="KW-0472">Membrane</keyword>
<keyword evidence="7" id="KW-1185">Reference proteome</keyword>
<evidence type="ECO:0000313" key="7">
    <source>
        <dbReference type="Proteomes" id="UP000699042"/>
    </source>
</evidence>
<evidence type="ECO:0000313" key="6">
    <source>
        <dbReference type="EMBL" id="KAG7050813.1"/>
    </source>
</evidence>
<comment type="pathway">
    <text evidence="1">Mycotoxin biosynthesis.</text>
</comment>
<gene>
    <name evidence="6" type="ORF">JMJ77_013553</name>
</gene>
<evidence type="ECO:0000256" key="5">
    <source>
        <dbReference type="SAM" id="Phobius"/>
    </source>
</evidence>
<evidence type="ECO:0000256" key="2">
    <source>
        <dbReference type="ARBA" id="ARBA00023002"/>
    </source>
</evidence>
<dbReference type="GO" id="GO:0043386">
    <property type="term" value="P:mycotoxin biosynthetic process"/>
    <property type="evidence" value="ECO:0007669"/>
    <property type="project" value="InterPro"/>
</dbReference>
<dbReference type="AlphaFoldDB" id="A0A9P7R7Q9"/>
<feature type="region of interest" description="Disordered" evidence="4">
    <location>
        <begin position="1"/>
        <end position="26"/>
    </location>
</feature>
<organism evidence="6 7">
    <name type="scientific">Colletotrichum scovillei</name>
    <dbReference type="NCBI Taxonomy" id="1209932"/>
    <lineage>
        <taxon>Eukaryota</taxon>
        <taxon>Fungi</taxon>
        <taxon>Dikarya</taxon>
        <taxon>Ascomycota</taxon>
        <taxon>Pezizomycotina</taxon>
        <taxon>Sordariomycetes</taxon>
        <taxon>Hypocreomycetidae</taxon>
        <taxon>Glomerellales</taxon>
        <taxon>Glomerellaceae</taxon>
        <taxon>Colletotrichum</taxon>
        <taxon>Colletotrichum acutatum species complex</taxon>
    </lineage>
</organism>
<keyword evidence="5" id="KW-1133">Transmembrane helix</keyword>
<dbReference type="InterPro" id="IPR021765">
    <property type="entry name" value="UstYa-like"/>
</dbReference>
<accession>A0A9P7R7Q9</accession>
<feature type="compositionally biased region" description="Polar residues" evidence="4">
    <location>
        <begin position="7"/>
        <end position="25"/>
    </location>
</feature>
<dbReference type="Pfam" id="PF11807">
    <property type="entry name" value="UstYa"/>
    <property type="match status" value="1"/>
</dbReference>
<evidence type="ECO:0000256" key="3">
    <source>
        <dbReference type="ARBA" id="ARBA00035112"/>
    </source>
</evidence>
<dbReference type="GO" id="GO:0016491">
    <property type="term" value="F:oxidoreductase activity"/>
    <property type="evidence" value="ECO:0007669"/>
    <property type="project" value="UniProtKB-KW"/>
</dbReference>
<proteinExistence type="inferred from homology"/>